<sequence length="78" mass="8370">MFVYNVRTMTDNLELAARAQELADNAPAGSLSRTAAHSVAITLATTRDTDHARSVLDGLDPVEVRRAALELFGELTTA</sequence>
<organism evidence="1 2">
    <name type="scientific">Nonomuraea recticatena</name>
    <dbReference type="NCBI Taxonomy" id="46178"/>
    <lineage>
        <taxon>Bacteria</taxon>
        <taxon>Bacillati</taxon>
        <taxon>Actinomycetota</taxon>
        <taxon>Actinomycetes</taxon>
        <taxon>Streptosporangiales</taxon>
        <taxon>Streptosporangiaceae</taxon>
        <taxon>Nonomuraea</taxon>
    </lineage>
</organism>
<gene>
    <name evidence="1" type="ORF">GCM10010412_084170</name>
</gene>
<name>A0ABN3T4Q0_9ACTN</name>
<comment type="caution">
    <text evidence="1">The sequence shown here is derived from an EMBL/GenBank/DDBJ whole genome shotgun (WGS) entry which is preliminary data.</text>
</comment>
<protein>
    <submittedName>
        <fullName evidence="1">Uncharacterized protein</fullName>
    </submittedName>
</protein>
<reference evidence="1 2" key="1">
    <citation type="journal article" date="2019" name="Int. J. Syst. Evol. Microbiol.">
        <title>The Global Catalogue of Microorganisms (GCM) 10K type strain sequencing project: providing services to taxonomists for standard genome sequencing and annotation.</title>
        <authorList>
            <consortium name="The Broad Institute Genomics Platform"/>
            <consortium name="The Broad Institute Genome Sequencing Center for Infectious Disease"/>
            <person name="Wu L."/>
            <person name="Ma J."/>
        </authorList>
    </citation>
    <scope>NUCLEOTIDE SEQUENCE [LARGE SCALE GENOMIC DNA]</scope>
    <source>
        <strain evidence="1 2">JCM 6835</strain>
    </source>
</reference>
<evidence type="ECO:0000313" key="2">
    <source>
        <dbReference type="Proteomes" id="UP001501666"/>
    </source>
</evidence>
<accession>A0ABN3T4Q0</accession>
<dbReference type="Proteomes" id="UP001501666">
    <property type="component" value="Unassembled WGS sequence"/>
</dbReference>
<proteinExistence type="predicted"/>
<evidence type="ECO:0000313" key="1">
    <source>
        <dbReference type="EMBL" id="GAA2692934.1"/>
    </source>
</evidence>
<dbReference type="EMBL" id="BAAATE010000035">
    <property type="protein sequence ID" value="GAA2692934.1"/>
    <property type="molecule type" value="Genomic_DNA"/>
</dbReference>
<keyword evidence="2" id="KW-1185">Reference proteome</keyword>